<sequence>MKASKMKSVSAILLGSALVMSMTACGSGDKGNSGDDKTKGATNSSSPSASAQANVYPENGLPKDQKVTLKFGFFEGGMGREYIDYAMDTFKKKFPNVSFEVVYSPKIGDIINAKISANDDGDMFDLFNGTIPGGISSLVTSGKLEPQDDLWDHKLFDNSGKTIKEMALAGTVEAAVGRVSGKLYALPVSGSGSGLFFNKGLFEKNGWNQNPKTWSEFVKLLADIKAKGIIPITYPGKYPNYIEHAFGPVKMFEMAEIKGNLTSFTDNYRNFKLPQHLAPESVEVWKRIYELGQKGYFPEGVAALTHTQSQMQMIQGQAAMVSTGVYVENEMKSALPADFEWGYMSVPMSDNPDSTRWIRSTASNGHYIWAGKPELNKKWAKEFNVWLWNLDVQEVIAEKGGQLPVRKDFSDDKTRSAKLQKAPKAMFEFMNNNKTKMESANRDQTLTDPSFSQATKVIAEGTVEITSGKKEPGPILEEAEKLMQKAIEAQKK</sequence>
<evidence type="ECO:0000256" key="6">
    <source>
        <dbReference type="SAM" id="MobiDB-lite"/>
    </source>
</evidence>
<evidence type="ECO:0000256" key="7">
    <source>
        <dbReference type="SAM" id="SignalP"/>
    </source>
</evidence>
<name>A0A329M827_9BACL</name>
<evidence type="ECO:0000256" key="4">
    <source>
        <dbReference type="ARBA" id="ARBA00023139"/>
    </source>
</evidence>
<keyword evidence="9" id="KW-1185">Reference proteome</keyword>
<feature type="region of interest" description="Disordered" evidence="6">
    <location>
        <begin position="29"/>
        <end position="60"/>
    </location>
</feature>
<dbReference type="Gene3D" id="3.40.190.10">
    <property type="entry name" value="Periplasmic binding protein-like II"/>
    <property type="match status" value="1"/>
</dbReference>
<comment type="caution">
    <text evidence="8">The sequence shown here is derived from an EMBL/GenBank/DDBJ whole genome shotgun (WGS) entry which is preliminary data.</text>
</comment>
<keyword evidence="3" id="KW-0472">Membrane</keyword>
<gene>
    <name evidence="8" type="ORF">DQG23_29090</name>
</gene>
<dbReference type="Pfam" id="PF13416">
    <property type="entry name" value="SBP_bac_8"/>
    <property type="match status" value="1"/>
</dbReference>
<dbReference type="PANTHER" id="PTHR43649">
    <property type="entry name" value="ARABINOSE-BINDING PROTEIN-RELATED"/>
    <property type="match status" value="1"/>
</dbReference>
<feature type="chain" id="PRO_5016375852" evidence="7">
    <location>
        <begin position="27"/>
        <end position="492"/>
    </location>
</feature>
<organism evidence="8 9">
    <name type="scientific">Paenibacillus contaminans</name>
    <dbReference type="NCBI Taxonomy" id="450362"/>
    <lineage>
        <taxon>Bacteria</taxon>
        <taxon>Bacillati</taxon>
        <taxon>Bacillota</taxon>
        <taxon>Bacilli</taxon>
        <taxon>Bacillales</taxon>
        <taxon>Paenibacillaceae</taxon>
        <taxon>Paenibacillus</taxon>
    </lineage>
</organism>
<evidence type="ECO:0000313" key="8">
    <source>
        <dbReference type="EMBL" id="RAV16050.1"/>
    </source>
</evidence>
<dbReference type="Proteomes" id="UP000250369">
    <property type="component" value="Unassembled WGS sequence"/>
</dbReference>
<dbReference type="InterPro" id="IPR050490">
    <property type="entry name" value="Bact_solute-bd_prot1"/>
</dbReference>
<keyword evidence="4" id="KW-0564">Palmitate</keyword>
<proteinExistence type="predicted"/>
<dbReference type="RefSeq" id="WP_113034556.1">
    <property type="nucleotide sequence ID" value="NZ_QMFB01000022.1"/>
</dbReference>
<dbReference type="EMBL" id="QMFB01000022">
    <property type="protein sequence ID" value="RAV16050.1"/>
    <property type="molecule type" value="Genomic_DNA"/>
</dbReference>
<evidence type="ECO:0000313" key="9">
    <source>
        <dbReference type="Proteomes" id="UP000250369"/>
    </source>
</evidence>
<evidence type="ECO:0000256" key="5">
    <source>
        <dbReference type="ARBA" id="ARBA00023288"/>
    </source>
</evidence>
<keyword evidence="1" id="KW-1003">Cell membrane</keyword>
<keyword evidence="2 7" id="KW-0732">Signal</keyword>
<evidence type="ECO:0000256" key="3">
    <source>
        <dbReference type="ARBA" id="ARBA00023136"/>
    </source>
</evidence>
<dbReference type="PROSITE" id="PS51257">
    <property type="entry name" value="PROKAR_LIPOPROTEIN"/>
    <property type="match status" value="1"/>
</dbReference>
<dbReference type="AlphaFoldDB" id="A0A329M827"/>
<dbReference type="SUPFAM" id="SSF53850">
    <property type="entry name" value="Periplasmic binding protein-like II"/>
    <property type="match status" value="1"/>
</dbReference>
<dbReference type="PANTHER" id="PTHR43649:SF33">
    <property type="entry name" value="POLYGALACTURONAN_RHAMNOGALACTURONAN-BINDING PROTEIN YTCQ"/>
    <property type="match status" value="1"/>
</dbReference>
<feature type="compositionally biased region" description="Low complexity" evidence="6">
    <location>
        <begin position="44"/>
        <end position="53"/>
    </location>
</feature>
<keyword evidence="5" id="KW-0449">Lipoprotein</keyword>
<dbReference type="OrthoDB" id="94797at2"/>
<evidence type="ECO:0000256" key="2">
    <source>
        <dbReference type="ARBA" id="ARBA00022729"/>
    </source>
</evidence>
<accession>A0A329M827</accession>
<evidence type="ECO:0000256" key="1">
    <source>
        <dbReference type="ARBA" id="ARBA00022475"/>
    </source>
</evidence>
<reference evidence="8 9" key="1">
    <citation type="journal article" date="2009" name="Int. J. Syst. Evol. Microbiol.">
        <title>Paenibacillus contaminans sp. nov., isolated from a contaminated laboratory plate.</title>
        <authorList>
            <person name="Chou J.H."/>
            <person name="Lee J.H."/>
            <person name="Lin M.C."/>
            <person name="Chang P.S."/>
            <person name="Arun A.B."/>
            <person name="Young C.C."/>
            <person name="Chen W.M."/>
        </authorList>
    </citation>
    <scope>NUCLEOTIDE SEQUENCE [LARGE SCALE GENOMIC DNA]</scope>
    <source>
        <strain evidence="8 9">CKOBP-6</strain>
    </source>
</reference>
<dbReference type="InterPro" id="IPR006059">
    <property type="entry name" value="SBP"/>
</dbReference>
<protein>
    <submittedName>
        <fullName evidence="8">ABC transporter substrate-binding protein</fullName>
    </submittedName>
</protein>
<feature type="signal peptide" evidence="7">
    <location>
        <begin position="1"/>
        <end position="26"/>
    </location>
</feature>